<organism evidence="2 3">
    <name type="scientific">Nesidiocoris tenuis</name>
    <dbReference type="NCBI Taxonomy" id="355587"/>
    <lineage>
        <taxon>Eukaryota</taxon>
        <taxon>Metazoa</taxon>
        <taxon>Ecdysozoa</taxon>
        <taxon>Arthropoda</taxon>
        <taxon>Hexapoda</taxon>
        <taxon>Insecta</taxon>
        <taxon>Pterygota</taxon>
        <taxon>Neoptera</taxon>
        <taxon>Paraneoptera</taxon>
        <taxon>Hemiptera</taxon>
        <taxon>Heteroptera</taxon>
        <taxon>Panheteroptera</taxon>
        <taxon>Cimicomorpha</taxon>
        <taxon>Miridae</taxon>
        <taxon>Dicyphina</taxon>
        <taxon>Nesidiocoris</taxon>
    </lineage>
</organism>
<protein>
    <recommendedName>
        <fullName evidence="4">RHD domain-containing protein</fullName>
    </recommendedName>
</protein>
<reference evidence="2 3" key="1">
    <citation type="submission" date="2023-09" db="EMBL/GenBank/DDBJ databases">
        <title>Nesidiocoris tenuis whole genome shotgun sequence.</title>
        <authorList>
            <person name="Shibata T."/>
            <person name="Shimoda M."/>
            <person name="Kobayashi T."/>
            <person name="Uehara T."/>
        </authorList>
    </citation>
    <scope>NUCLEOTIDE SEQUENCE [LARGE SCALE GENOMIC DNA]</scope>
    <source>
        <strain evidence="2 3">Japan</strain>
    </source>
</reference>
<sequence length="198" mass="22430">MTDFAITLEAITSKSNEDNPLGLQSPFRRHFTPRTNDEFHPSTSDEYGFSPPFVRETSKRLSFPSDYSKPFSPPIAKGFLYLCPAPVLQQGYSARQPVPDFRLIKRVPTSSMPLLWVMIKPDEITAHLHSTSPASSPPLLLPDFLSPCALCFLILTSRETLFRCSGIPRLPEFHLEVAIKLNSERNDSWYEIVFCLPL</sequence>
<dbReference type="Proteomes" id="UP001307889">
    <property type="component" value="Chromosome 7"/>
</dbReference>
<dbReference type="EMBL" id="AP028915">
    <property type="protein sequence ID" value="BES97020.1"/>
    <property type="molecule type" value="Genomic_DNA"/>
</dbReference>
<evidence type="ECO:0000313" key="2">
    <source>
        <dbReference type="EMBL" id="BES97020.1"/>
    </source>
</evidence>
<gene>
    <name evidence="2" type="ORF">NTJ_09833</name>
</gene>
<evidence type="ECO:0008006" key="4">
    <source>
        <dbReference type="Google" id="ProtNLM"/>
    </source>
</evidence>
<accession>A0ABN7B1D9</accession>
<name>A0ABN7B1D9_9HEMI</name>
<keyword evidence="3" id="KW-1185">Reference proteome</keyword>
<evidence type="ECO:0000256" key="1">
    <source>
        <dbReference type="SAM" id="MobiDB-lite"/>
    </source>
</evidence>
<evidence type="ECO:0000313" key="3">
    <source>
        <dbReference type="Proteomes" id="UP001307889"/>
    </source>
</evidence>
<feature type="region of interest" description="Disordered" evidence="1">
    <location>
        <begin position="15"/>
        <end position="47"/>
    </location>
</feature>
<proteinExistence type="predicted"/>